<dbReference type="Proteomes" id="UP000626109">
    <property type="component" value="Unassembled WGS sequence"/>
</dbReference>
<feature type="non-terminal residue" evidence="2">
    <location>
        <position position="435"/>
    </location>
</feature>
<gene>
    <name evidence="2" type="ORF">PGLA2088_LOCUS5136</name>
</gene>
<organism evidence="2 3">
    <name type="scientific">Polarella glacialis</name>
    <name type="common">Dinoflagellate</name>
    <dbReference type="NCBI Taxonomy" id="89957"/>
    <lineage>
        <taxon>Eukaryota</taxon>
        <taxon>Sar</taxon>
        <taxon>Alveolata</taxon>
        <taxon>Dinophyceae</taxon>
        <taxon>Suessiales</taxon>
        <taxon>Suessiaceae</taxon>
        <taxon>Polarella</taxon>
    </lineage>
</organism>
<comment type="caution">
    <text evidence="2">The sequence shown here is derived from an EMBL/GenBank/DDBJ whole genome shotgun (WGS) entry which is preliminary data.</text>
</comment>
<proteinExistence type="predicted"/>
<keyword evidence="1" id="KW-0732">Signal</keyword>
<feature type="signal peptide" evidence="1">
    <location>
        <begin position="1"/>
        <end position="19"/>
    </location>
</feature>
<evidence type="ECO:0000313" key="3">
    <source>
        <dbReference type="Proteomes" id="UP000626109"/>
    </source>
</evidence>
<sequence>MAAMMRLVACAAAAAVAAGQQQQPPTTAPAPPTVTTIAKAEVDKCKNAEPDTICHGQLHTELVLMALAGGQRVTLPATARDELQAKFWKAGLHGCSRPCFAEEEPCKLNQSHAECRSHVQWALEHHGEAKYRDANWYLDLAQNATELEVEQWLYRSGHHSCQRPCQIGEAEGHSVPYVAPTTTTAAPPTTTPTVTATLTSTLTGTVTATSTSTVTRTVTATSTATATTVTKTVFDDSVCFEKGASYAPAEIVLTNVSSPRSCMSRCLAREGITYFTYYPPMRTCQCSQIGADKVAMSGDFIAGEVECGGGRNAISDQIAEDLKTGCFVQDAAYAPIVLQVQLYAVDAYACQRLLRNSNGVGDFFVYYPMLGLCDFVVAAGSIESFSKGAVSGEKSCAQTEVVVMEKDDAEVPQFGPQASAPFGLSGLVMLAGALA</sequence>
<evidence type="ECO:0000313" key="2">
    <source>
        <dbReference type="EMBL" id="CAE8646814.1"/>
    </source>
</evidence>
<accession>A0A813I8B0</accession>
<dbReference type="EMBL" id="CAJNNW010004849">
    <property type="protein sequence ID" value="CAE8646814.1"/>
    <property type="molecule type" value="Genomic_DNA"/>
</dbReference>
<dbReference type="AlphaFoldDB" id="A0A813I8B0"/>
<protein>
    <submittedName>
        <fullName evidence="2">Uncharacterized protein</fullName>
    </submittedName>
</protein>
<name>A0A813I8B0_POLGL</name>
<evidence type="ECO:0000256" key="1">
    <source>
        <dbReference type="SAM" id="SignalP"/>
    </source>
</evidence>
<feature type="chain" id="PRO_5033058065" evidence="1">
    <location>
        <begin position="20"/>
        <end position="435"/>
    </location>
</feature>
<reference evidence="2" key="1">
    <citation type="submission" date="2021-02" db="EMBL/GenBank/DDBJ databases">
        <authorList>
            <person name="Dougan E. K."/>
            <person name="Rhodes N."/>
            <person name="Thang M."/>
            <person name="Chan C."/>
        </authorList>
    </citation>
    <scope>NUCLEOTIDE SEQUENCE</scope>
</reference>
<dbReference type="Gene3D" id="3.50.4.10">
    <property type="entry name" value="Hepatocyte Growth Factor"/>
    <property type="match status" value="1"/>
</dbReference>